<dbReference type="InterPro" id="IPR015425">
    <property type="entry name" value="FH2_Formin"/>
</dbReference>
<gene>
    <name evidence="2" type="ORF">HNAJ_LOCUS10755</name>
</gene>
<feature type="domain" description="FH2" evidence="1">
    <location>
        <begin position="1"/>
        <end position="39"/>
    </location>
</feature>
<sequence>MHFLVETVEEKFPELANFYDELDGITAASRGELIDAKAT</sequence>
<dbReference type="PROSITE" id="PS51444">
    <property type="entry name" value="FH2"/>
    <property type="match status" value="1"/>
</dbReference>
<dbReference type="AlphaFoldDB" id="A0A3P7T442"/>
<dbReference type="Proteomes" id="UP000278807">
    <property type="component" value="Unassembled WGS sequence"/>
</dbReference>
<protein>
    <recommendedName>
        <fullName evidence="1">FH2 domain-containing protein</fullName>
    </recommendedName>
</protein>
<organism evidence="2 3">
    <name type="scientific">Rodentolepis nana</name>
    <name type="common">Dwarf tapeworm</name>
    <name type="synonym">Hymenolepis nana</name>
    <dbReference type="NCBI Taxonomy" id="102285"/>
    <lineage>
        <taxon>Eukaryota</taxon>
        <taxon>Metazoa</taxon>
        <taxon>Spiralia</taxon>
        <taxon>Lophotrochozoa</taxon>
        <taxon>Platyhelminthes</taxon>
        <taxon>Cestoda</taxon>
        <taxon>Eucestoda</taxon>
        <taxon>Cyclophyllidea</taxon>
        <taxon>Hymenolepididae</taxon>
        <taxon>Rodentolepis</taxon>
    </lineage>
</organism>
<proteinExistence type="predicted"/>
<dbReference type="Gene3D" id="1.20.58.2220">
    <property type="entry name" value="Formin, FH2 domain"/>
    <property type="match status" value="1"/>
</dbReference>
<keyword evidence="3" id="KW-1185">Reference proteome</keyword>
<evidence type="ECO:0000313" key="3">
    <source>
        <dbReference type="Proteomes" id="UP000278807"/>
    </source>
</evidence>
<accession>A0A3P7T442</accession>
<dbReference type="OrthoDB" id="410721at2759"/>
<dbReference type="InterPro" id="IPR042201">
    <property type="entry name" value="FH2_Formin_sf"/>
</dbReference>
<reference evidence="2 3" key="1">
    <citation type="submission" date="2018-11" db="EMBL/GenBank/DDBJ databases">
        <authorList>
            <consortium name="Pathogen Informatics"/>
        </authorList>
    </citation>
    <scope>NUCLEOTIDE SEQUENCE [LARGE SCALE GENOMIC DNA]</scope>
</reference>
<dbReference type="EMBL" id="UZAE01013204">
    <property type="protein sequence ID" value="VDO08704.1"/>
    <property type="molecule type" value="Genomic_DNA"/>
</dbReference>
<evidence type="ECO:0000313" key="2">
    <source>
        <dbReference type="EMBL" id="VDO08704.1"/>
    </source>
</evidence>
<name>A0A3P7T442_RODNA</name>
<evidence type="ECO:0000259" key="1">
    <source>
        <dbReference type="PROSITE" id="PS51444"/>
    </source>
</evidence>
<dbReference type="SUPFAM" id="SSF101447">
    <property type="entry name" value="Formin homology 2 domain (FH2 domain)"/>
    <property type="match status" value="1"/>
</dbReference>